<evidence type="ECO:0000256" key="3">
    <source>
        <dbReference type="ARBA" id="ARBA00023125"/>
    </source>
</evidence>
<comment type="subcellular location">
    <subcellularLocation>
        <location evidence="1">Nucleus</location>
    </subcellularLocation>
</comment>
<name>A0AAE1LTE9_9NEOP</name>
<dbReference type="PANTHER" id="PTHR15678:SF6">
    <property type="entry name" value="BRIDGE-LIKE LIPID TRANSFER PROTEIN FAMILY MEMBER 2"/>
    <property type="match status" value="1"/>
</dbReference>
<evidence type="ECO:0000313" key="9">
    <source>
        <dbReference type="Proteomes" id="UP001219518"/>
    </source>
</evidence>
<dbReference type="Pfam" id="PF10344">
    <property type="entry name" value="Hobbit"/>
    <property type="match status" value="2"/>
</dbReference>
<feature type="region of interest" description="Disordered" evidence="6">
    <location>
        <begin position="2297"/>
        <end position="2319"/>
    </location>
</feature>
<evidence type="ECO:0000256" key="5">
    <source>
        <dbReference type="ARBA" id="ARBA00023242"/>
    </source>
</evidence>
<dbReference type="GO" id="GO:0005634">
    <property type="term" value="C:nucleus"/>
    <property type="evidence" value="ECO:0007669"/>
    <property type="project" value="UniProtKB-SubCell"/>
</dbReference>
<dbReference type="InterPro" id="IPR036638">
    <property type="entry name" value="HLH_DNA-bd_sf"/>
</dbReference>
<dbReference type="CDD" id="cd11466">
    <property type="entry name" value="bHLH_TS_HAND"/>
    <property type="match status" value="1"/>
</dbReference>
<feature type="compositionally biased region" description="Low complexity" evidence="6">
    <location>
        <begin position="2300"/>
        <end position="2315"/>
    </location>
</feature>
<evidence type="ECO:0000256" key="4">
    <source>
        <dbReference type="ARBA" id="ARBA00023163"/>
    </source>
</evidence>
<sequence>MKHNVRYDPNDHQKSVSGFTLTRRQSLVLSEGPLGTNAGDCGSYWGDMGVPPMGPMASMVSPAPGSLTPPRSEEDFYYHSQPYVQVHAHVHAHVHDHVHEHAHEHAHEPEHVPQHVNQIYAPPVFNDGALGGGPAGRGPGQEPGSAQGGLGGQGLALVQQCGPHQPVMRVVRRRNTANKKERRRTQSINNAYADLRDCIPNVPVDTKLSKIKTLRLAASYIAYLAGILESGDPSAAGHGFRAELLTHAGGRRPSRRGADAVGGPMECSDGAKSKGRTGWPEHVWALELKQEQITTFCFLLDDLVCMNDGRFWGVLCRLRLTLLLCSLHIEEVSFRSNFFSSEVTKLLAVVLRDVRINKDIGNYSESSRTTRHLPDDWSHIDFRNKKIPPFIITFAQFMAVHITNFNAMLLHQQSPEWLVHATAAEVHLDGSVVHSARSLLVNVILVNAAAKLLRHASQDSNLPPSQTCLGELSFGVSLEAMMAAQGSLSVEKLHINLEHLKAVINDGLYTFAAQRKEQEGFRKRDRSQRDSKKYKDKKSCRNDLLTKSHPQLYSPSMILSTLSPLIPKDMTLKVEYSLLTGMRAASSTEFRASLHSLQVQTSFVLKLAGIHGESIVPEISVGLQLDELDVRDEREKVFLLQKLTFRSGEMEVETRDPASRNASPGWIYEILSGCQVSGSLELFDVSARLKMSSPTSTQNVEDWSGELLVEALWCRLGLSRDDSNIDIYQRRRCHMWGTPLFLGVMLVSARGRAGNLYPHKLEGMLNMLYGEWSPQLAAFIIHAQKYGHHFYLHQKCYNDYKQNRESLQQHKSKSQFLAWMNSCAVNANITNSNIFFITDPQVGVMVRLDSILMEKSGEKILMTLEGCKAVSLAPSGSPYNCLKSEEVKTSCAHIQQARIQYQNKEVNIQLLEDVVAMWSTNLHLRLLAVGEDLNQFFSQLIKKPCSTSVEEGKVKDNVWNVIEEVKILAPGQVKLGIHLSENHSMLLNTGDLSFRVSSETSGFAASSIVITIDGDEIFYIDKISIETLLDHEEVLLERHNTEGFKLSRNKTRATTISSFRAIFPYEHNFADAVRKELVSIIKWVRMIHYRQKPPFTSKSPLPADMVIKVKEFLFEMSDDPFEVKLRDNFELLEDEYKESLKRQKMLDAKVQELCKEHLLMPAGKVDELYSSLNMKNAEIYVQRSKQMNQTPPRTRLFAWLMSDLEIMALADPSIHGAENVVNNMIDIDPDSPWPEEGLEFSTLWCRSVSAGCKEWKFQLRDFPQPLLHIQELSIWGRLVGAEQVAPKRAKRGVNIDLGDPWGKVQVDRSMTSLKFYHDFNCDVETFSYAFGPCWEPVIAQCNLSFSQISPPSLDPSPTLPFWDKMRLLFHGRLTMVTRSLTVLLHASLDPYNTTEEMELTWRDVALDWTNAKVVLKGSLHVYVRTASKYDDCRLLYLPDLRLTIKLGWVCLADPNDHHSVMPCAPDKLPEYSSNQEHDSFRAFRSQNLNLTISMETKQNTNAPPKEDPNIVLHGSTLRWFESLKLILSGVTRPTRRGALFNNCRPKKRQLSRHYRKVHLSLVLHRFQVRYWMSSSMQRGFEVLGGRVTCSSEHTLSLVPIDDGLKHRPRSEWSVMYMNCESNDAEIWLKSALLNDESKEHIFNQSPVEKCYFLSVSKVSYGREAVLPHNTERPVDTPTHRLVVHGLKGAWTKSNRDVAFALFDTFVKNKQLKKNLSTEALKGFRSENTTTPLKTRGRPSDGQLTPPSNTTLQAAGIQATPSPMTKIQSGHAASMLQQLIAEADKKSVVFSDDLSTQTRDQSLQGVTACQEDDVVHKNWLIALVNSQVLLKGCETKGYVIISAAKAEVLKRIHRPAWRDHTLVSKTTWVGSLECMQYYATVSAGENDSIDENIMWLSVENIQEKDSKVIADLPDLPHIVGSGQSVGGVVSETVGGSSTGDNPAVQLQRIVSRCNCEFFYVGYGDSSIDPSTLGEAQVPPIPIDEGAPWERRERAVDAFTLMHHDLNVSTNSLQYAMLLDIINNLLLYVEPHRKERLDRLQRLRFQLQLLSRQEDERKPIQQLQNYVRSLVSKLRHLEKETYLLQRALAEEPENASLLVQKQELEEAVYDCKEHLAAESEELDMMLSCYKERQLSTTQKVATSRNDKPITAVRASEISFKHAKWQLTDSDGQLGIADLILSNFLYTKQSKSDDSVEHLLELGYISVENLLPNETYKEVLVPTESPNIMPVDRKRALRVFCREKAPVAGISIMEHFEINVVPITIGLTKKFFNTMLKFCFPERDPENIEGEQVDMNDIEADTRSLSSRSSSSRISGSSKQKKMKDSNFYVPIEHKDDVEKMKERAEKNKLFIYIKIPEVPVRVSYKGNKEKSLSNVRDLNLLIRMMEYHNVTWTWLDLLLAMKSECRRAIVSQAIKHKLLKMKAVSDDSPSPQEEDKARLLLGAKLMPGETSKSLKKGVFKFPK</sequence>
<dbReference type="SMART" id="SM00353">
    <property type="entry name" value="HLH"/>
    <property type="match status" value="1"/>
</dbReference>
<dbReference type="PANTHER" id="PTHR15678">
    <property type="entry name" value="ANTIGEN MLAA-22-RELATED"/>
    <property type="match status" value="1"/>
</dbReference>
<evidence type="ECO:0000256" key="2">
    <source>
        <dbReference type="ARBA" id="ARBA00023015"/>
    </source>
</evidence>
<dbReference type="Gene3D" id="4.10.280.10">
    <property type="entry name" value="Helix-loop-helix DNA-binding domain"/>
    <property type="match status" value="1"/>
</dbReference>
<feature type="region of interest" description="Disordered" evidence="6">
    <location>
        <begin position="123"/>
        <end position="156"/>
    </location>
</feature>
<keyword evidence="5" id="KW-0539">Nucleus</keyword>
<dbReference type="EMBL" id="JAHWGI010001416">
    <property type="protein sequence ID" value="KAK3931085.1"/>
    <property type="molecule type" value="Genomic_DNA"/>
</dbReference>
<proteinExistence type="predicted"/>
<evidence type="ECO:0000313" key="8">
    <source>
        <dbReference type="EMBL" id="KAK3931085.1"/>
    </source>
</evidence>
<dbReference type="Pfam" id="PF00010">
    <property type="entry name" value="HLH"/>
    <property type="match status" value="1"/>
</dbReference>
<evidence type="ECO:0000259" key="7">
    <source>
        <dbReference type="PROSITE" id="PS50888"/>
    </source>
</evidence>
<dbReference type="FunFam" id="4.10.280.10:FF:000010">
    <property type="entry name" value="Scleraxis bHLH transcription factor"/>
    <property type="match status" value="1"/>
</dbReference>
<dbReference type="Proteomes" id="UP001219518">
    <property type="component" value="Unassembled WGS sequence"/>
</dbReference>
<gene>
    <name evidence="8" type="ORF">KUF71_024997</name>
</gene>
<reference evidence="8" key="2">
    <citation type="journal article" date="2023" name="BMC Genomics">
        <title>Pest status, molecular evolution, and epigenetic factors derived from the genome assembly of Frankliniella fusca, a thysanopteran phytovirus vector.</title>
        <authorList>
            <person name="Catto M.A."/>
            <person name="Labadie P.E."/>
            <person name="Jacobson A.L."/>
            <person name="Kennedy G.G."/>
            <person name="Srinivasan R."/>
            <person name="Hunt B.G."/>
        </authorList>
    </citation>
    <scope>NUCLEOTIDE SEQUENCE</scope>
    <source>
        <strain evidence="8">PL_HMW_Pooled</strain>
    </source>
</reference>
<keyword evidence="4" id="KW-0804">Transcription</keyword>
<feature type="domain" description="BHLH" evidence="7">
    <location>
        <begin position="172"/>
        <end position="224"/>
    </location>
</feature>
<feature type="region of interest" description="Disordered" evidence="6">
    <location>
        <begin position="1722"/>
        <end position="1749"/>
    </location>
</feature>
<keyword evidence="9" id="KW-1185">Reference proteome</keyword>
<dbReference type="SMART" id="SM01214">
    <property type="entry name" value="Fmp27_GFWDK"/>
    <property type="match status" value="1"/>
</dbReference>
<dbReference type="GO" id="GO:0003677">
    <property type="term" value="F:DNA binding"/>
    <property type="evidence" value="ECO:0007669"/>
    <property type="project" value="UniProtKB-KW"/>
</dbReference>
<protein>
    <submittedName>
        <fullName evidence="8">Protein KIAA0100</fullName>
    </submittedName>
</protein>
<feature type="region of interest" description="Disordered" evidence="6">
    <location>
        <begin position="519"/>
        <end position="540"/>
    </location>
</feature>
<reference evidence="8" key="1">
    <citation type="submission" date="2021-07" db="EMBL/GenBank/DDBJ databases">
        <authorList>
            <person name="Catto M.A."/>
            <person name="Jacobson A."/>
            <person name="Kennedy G."/>
            <person name="Labadie P."/>
            <person name="Hunt B.G."/>
            <person name="Srinivasan R."/>
        </authorList>
    </citation>
    <scope>NUCLEOTIDE SEQUENCE</scope>
    <source>
        <strain evidence="8">PL_HMW_Pooled</strain>
        <tissue evidence="8">Head</tissue>
    </source>
</reference>
<keyword evidence="3" id="KW-0238">DNA-binding</keyword>
<keyword evidence="2" id="KW-0805">Transcription regulation</keyword>
<accession>A0AAE1LTE9</accession>
<dbReference type="GO" id="GO:0046983">
    <property type="term" value="F:protein dimerization activity"/>
    <property type="evidence" value="ECO:0007669"/>
    <property type="project" value="InterPro"/>
</dbReference>
<dbReference type="PROSITE" id="PS50888">
    <property type="entry name" value="BHLH"/>
    <property type="match status" value="1"/>
</dbReference>
<dbReference type="InterPro" id="IPR011598">
    <property type="entry name" value="bHLH_dom"/>
</dbReference>
<feature type="region of interest" description="Disordered" evidence="6">
    <location>
        <begin position="251"/>
        <end position="274"/>
    </location>
</feature>
<dbReference type="InterPro" id="IPR045167">
    <property type="entry name" value="Hobbit"/>
</dbReference>
<evidence type="ECO:0000256" key="6">
    <source>
        <dbReference type="SAM" id="MobiDB-lite"/>
    </source>
</evidence>
<organism evidence="8 9">
    <name type="scientific">Frankliniella fusca</name>
    <dbReference type="NCBI Taxonomy" id="407009"/>
    <lineage>
        <taxon>Eukaryota</taxon>
        <taxon>Metazoa</taxon>
        <taxon>Ecdysozoa</taxon>
        <taxon>Arthropoda</taxon>
        <taxon>Hexapoda</taxon>
        <taxon>Insecta</taxon>
        <taxon>Pterygota</taxon>
        <taxon>Neoptera</taxon>
        <taxon>Paraneoptera</taxon>
        <taxon>Thysanoptera</taxon>
        <taxon>Terebrantia</taxon>
        <taxon>Thripoidea</taxon>
        <taxon>Thripidae</taxon>
        <taxon>Frankliniella</taxon>
    </lineage>
</organism>
<comment type="caution">
    <text evidence="8">The sequence shown here is derived from an EMBL/GenBank/DDBJ whole genome shotgun (WGS) entry which is preliminary data.</text>
</comment>
<feature type="compositionally biased region" description="Gly residues" evidence="6">
    <location>
        <begin position="129"/>
        <end position="154"/>
    </location>
</feature>
<evidence type="ECO:0000256" key="1">
    <source>
        <dbReference type="ARBA" id="ARBA00004123"/>
    </source>
</evidence>
<dbReference type="SUPFAM" id="SSF47459">
    <property type="entry name" value="HLH, helix-loop-helix DNA-binding domain"/>
    <property type="match status" value="1"/>
</dbReference>
<dbReference type="InterPro" id="IPR019441">
    <property type="entry name" value="FMP27/BLTP2/Hobbit_GFWDK_RBG"/>
</dbReference>